<evidence type="ECO:0000256" key="4">
    <source>
        <dbReference type="ARBA" id="ARBA00023136"/>
    </source>
</evidence>
<dbReference type="InterPro" id="IPR049806">
    <property type="entry name" value="MasK-like_C"/>
</dbReference>
<keyword evidence="2 5" id="KW-0812">Transmembrane</keyword>
<evidence type="ECO:0000256" key="1">
    <source>
        <dbReference type="ARBA" id="ARBA00004167"/>
    </source>
</evidence>
<evidence type="ECO:0000256" key="3">
    <source>
        <dbReference type="ARBA" id="ARBA00022989"/>
    </source>
</evidence>
<keyword evidence="3 5" id="KW-1133">Transmembrane helix</keyword>
<gene>
    <name evidence="6" type="ORF">D0433_13985</name>
</gene>
<keyword evidence="4 5" id="KW-0472">Membrane</keyword>
<dbReference type="GO" id="GO:0016020">
    <property type="term" value="C:membrane"/>
    <property type="evidence" value="ECO:0007669"/>
    <property type="project" value="UniProtKB-SubCell"/>
</dbReference>
<dbReference type="Gene3D" id="3.30.2420.10">
    <property type="entry name" value="TonB"/>
    <property type="match status" value="1"/>
</dbReference>
<dbReference type="Proteomes" id="UP000266389">
    <property type="component" value="Unassembled WGS sequence"/>
</dbReference>
<name>A0A395LW62_9BACT</name>
<evidence type="ECO:0000256" key="2">
    <source>
        <dbReference type="ARBA" id="ARBA00022692"/>
    </source>
</evidence>
<feature type="transmembrane region" description="Helical" evidence="5">
    <location>
        <begin position="35"/>
        <end position="59"/>
    </location>
</feature>
<dbReference type="NCBIfam" id="NF033768">
    <property type="entry name" value="myxo_SS_tail"/>
    <property type="match status" value="1"/>
</dbReference>
<proteinExistence type="predicted"/>
<sequence>MKTKTSEIGSQVALRWYAERPFAYRIREEYRKRMTIGFVLGVSLFAAALLSYFISGAFAGGEVVERRKPVVINVQADPPPPPSEVQRQEVAETATGEIGGGAVVTAGQAAALSEAVSAGVEAALGEALASGLLAEAGSGIPTAMEGAVGDAGFLGSTSAGGLRGLGAVGVGGLGSTGLGGGDGSGIGFGGQGIGGGLGGPGSAAGLGGGAAKGLGIGRAGKLALSTNFAKLSVGAGGRSKEEIAAVVRANQQAVYACYAEARAAGELKGSMVIRILIAPDGAVRDAQVVKTSITNQNMQRCIVGKMRRMKFKPISNNVIQQVDIPYDFSDAE</sequence>
<protein>
    <submittedName>
        <fullName evidence="6">Energy transducer TonB</fullName>
    </submittedName>
</protein>
<dbReference type="InterPro" id="IPR006260">
    <property type="entry name" value="TonB/TolA_C"/>
</dbReference>
<evidence type="ECO:0000313" key="6">
    <source>
        <dbReference type="EMBL" id="RFM22920.1"/>
    </source>
</evidence>
<organism evidence="6 7">
    <name type="scientific">Candidatus Thermochlorobacter aerophilus</name>
    <dbReference type="NCBI Taxonomy" id="1868324"/>
    <lineage>
        <taxon>Bacteria</taxon>
        <taxon>Pseudomonadati</taxon>
        <taxon>Chlorobiota</taxon>
        <taxon>Chlorobiia</taxon>
        <taxon>Chlorobiales</taxon>
        <taxon>Candidatus Thermochlorobacteriaceae</taxon>
        <taxon>Candidatus Thermochlorobacter</taxon>
    </lineage>
</organism>
<accession>A0A395LW62</accession>
<reference evidence="6 7" key="1">
    <citation type="journal article" date="2011" name="ISME J.">
        <title>Community ecology of hot spring cyanobacterial mats: predominant populations and their functional potential.</title>
        <authorList>
            <person name="Klatt C.G."/>
            <person name="Wood J.M."/>
            <person name="Rusch D.B."/>
            <person name="Bateson M.M."/>
            <person name="Hamamura N."/>
            <person name="Heidelberg J.F."/>
            <person name="Grossman A.R."/>
            <person name="Bhaya D."/>
            <person name="Cohan F.M."/>
            <person name="Kuhl M."/>
            <person name="Bryant D.A."/>
            <person name="Ward D.M."/>
        </authorList>
    </citation>
    <scope>NUCLEOTIDE SEQUENCE [LARGE SCALE GENOMIC DNA]</scope>
    <source>
        <strain evidence="6">OS</strain>
    </source>
</reference>
<comment type="caution">
    <text evidence="6">The sequence shown here is derived from an EMBL/GenBank/DDBJ whole genome shotgun (WGS) entry which is preliminary data.</text>
</comment>
<evidence type="ECO:0000256" key="5">
    <source>
        <dbReference type="SAM" id="Phobius"/>
    </source>
</evidence>
<dbReference type="NCBIfam" id="TIGR01352">
    <property type="entry name" value="tonB_Cterm"/>
    <property type="match status" value="1"/>
</dbReference>
<dbReference type="EMBL" id="PHFL01000072">
    <property type="protein sequence ID" value="RFM22920.1"/>
    <property type="molecule type" value="Genomic_DNA"/>
</dbReference>
<dbReference type="AlphaFoldDB" id="A0A395LW62"/>
<evidence type="ECO:0000313" key="7">
    <source>
        <dbReference type="Proteomes" id="UP000266389"/>
    </source>
</evidence>
<comment type="subcellular location">
    <subcellularLocation>
        <location evidence="1">Membrane</location>
        <topology evidence="1">Single-pass membrane protein</topology>
    </subcellularLocation>
</comment>